<evidence type="ECO:0000313" key="7">
    <source>
        <dbReference type="EMBL" id="TVO75268.1"/>
    </source>
</evidence>
<proteinExistence type="predicted"/>
<sequence length="225" mass="25584">MIVPTLSIVIPCLDEAEIIQKLLESLQSTRGRGVELILVDGGSDDSTVAKPLVDQLLVTAPGRALQMNAGARIAKSDLLWFLHADSMVNDDFPEAIRTALQSSECRWGRFDVTLSGRAPFFRVIEFMMNWRSRLTGIATGDQGIFVQRGLFEQVGGFPEIPLMEDIRLSALLRKYAWPIALRQRLMTSSRRWEQSGILRTVLLMWRLRLAFYFGVDPKRLAQRYR</sequence>
<dbReference type="RefSeq" id="WP_144358841.1">
    <property type="nucleotide sequence ID" value="NZ_VMNH01000009.1"/>
</dbReference>
<evidence type="ECO:0000256" key="1">
    <source>
        <dbReference type="ARBA" id="ARBA00004236"/>
    </source>
</evidence>
<comment type="subcellular location">
    <subcellularLocation>
        <location evidence="1">Cell membrane</location>
    </subcellularLocation>
</comment>
<dbReference type="GO" id="GO:0005886">
    <property type="term" value="C:plasma membrane"/>
    <property type="evidence" value="ECO:0007669"/>
    <property type="project" value="UniProtKB-SubCell"/>
</dbReference>
<dbReference type="SUPFAM" id="SSF53448">
    <property type="entry name" value="Nucleotide-diphospho-sugar transferases"/>
    <property type="match status" value="1"/>
</dbReference>
<dbReference type="InterPro" id="IPR001173">
    <property type="entry name" value="Glyco_trans_2-like"/>
</dbReference>
<gene>
    <name evidence="7" type="ORF">FHP88_09695</name>
</gene>
<dbReference type="EMBL" id="VMNH01000009">
    <property type="protein sequence ID" value="TVO75268.1"/>
    <property type="molecule type" value="Genomic_DNA"/>
</dbReference>
<reference evidence="7 8" key="1">
    <citation type="submission" date="2019-07" db="EMBL/GenBank/DDBJ databases">
        <title>The pathways for chlorine oxyanion respiration interact through the shared metabolite chlorate.</title>
        <authorList>
            <person name="Barnum T.P."/>
            <person name="Cheng Y."/>
            <person name="Hill K.A."/>
            <person name="Lucas L.N."/>
            <person name="Carlson H.K."/>
            <person name="Coates J.D."/>
        </authorList>
    </citation>
    <scope>NUCLEOTIDE SEQUENCE [LARGE SCALE GENOMIC DNA]</scope>
    <source>
        <strain evidence="7 8">BK-1</strain>
    </source>
</reference>
<protein>
    <submittedName>
        <fullName evidence="7">Glycosyltransferase</fullName>
    </submittedName>
</protein>
<organism evidence="7 8">
    <name type="scientific">Sedimenticola selenatireducens</name>
    <dbReference type="NCBI Taxonomy" id="191960"/>
    <lineage>
        <taxon>Bacteria</taxon>
        <taxon>Pseudomonadati</taxon>
        <taxon>Pseudomonadota</taxon>
        <taxon>Gammaproteobacteria</taxon>
        <taxon>Chromatiales</taxon>
        <taxon>Sedimenticolaceae</taxon>
        <taxon>Sedimenticola</taxon>
    </lineage>
</organism>
<comment type="caution">
    <text evidence="7">The sequence shown here is derived from an EMBL/GenBank/DDBJ whole genome shotgun (WGS) entry which is preliminary data.</text>
</comment>
<feature type="domain" description="Glycosyltransferase 2-like" evidence="6">
    <location>
        <begin position="7"/>
        <end position="126"/>
    </location>
</feature>
<dbReference type="Proteomes" id="UP000316649">
    <property type="component" value="Unassembled WGS sequence"/>
</dbReference>
<evidence type="ECO:0000256" key="5">
    <source>
        <dbReference type="ARBA" id="ARBA00023136"/>
    </source>
</evidence>
<keyword evidence="8" id="KW-1185">Reference proteome</keyword>
<evidence type="ECO:0000256" key="3">
    <source>
        <dbReference type="ARBA" id="ARBA00022676"/>
    </source>
</evidence>
<evidence type="ECO:0000259" key="6">
    <source>
        <dbReference type="Pfam" id="PF00535"/>
    </source>
</evidence>
<keyword evidence="5" id="KW-0472">Membrane</keyword>
<dbReference type="InterPro" id="IPR026461">
    <property type="entry name" value="Trfase_2_rSAM/seldom_assoc"/>
</dbReference>
<dbReference type="PANTHER" id="PTHR43646">
    <property type="entry name" value="GLYCOSYLTRANSFERASE"/>
    <property type="match status" value="1"/>
</dbReference>
<keyword evidence="2" id="KW-1003">Cell membrane</keyword>
<dbReference type="InterPro" id="IPR029044">
    <property type="entry name" value="Nucleotide-diphossugar_trans"/>
</dbReference>
<dbReference type="CDD" id="cd02522">
    <property type="entry name" value="GT_2_like_a"/>
    <property type="match status" value="1"/>
</dbReference>
<dbReference type="PANTHER" id="PTHR43646:SF2">
    <property type="entry name" value="GLYCOSYLTRANSFERASE 2-LIKE DOMAIN-CONTAINING PROTEIN"/>
    <property type="match status" value="1"/>
</dbReference>
<keyword evidence="4 7" id="KW-0808">Transferase</keyword>
<dbReference type="NCBIfam" id="TIGR04283">
    <property type="entry name" value="glyco_like_mftF"/>
    <property type="match status" value="1"/>
</dbReference>
<dbReference type="Pfam" id="PF00535">
    <property type="entry name" value="Glycos_transf_2"/>
    <property type="match status" value="1"/>
</dbReference>
<dbReference type="Gene3D" id="3.90.550.10">
    <property type="entry name" value="Spore Coat Polysaccharide Biosynthesis Protein SpsA, Chain A"/>
    <property type="match status" value="1"/>
</dbReference>
<evidence type="ECO:0000313" key="8">
    <source>
        <dbReference type="Proteomes" id="UP000316649"/>
    </source>
</evidence>
<dbReference type="AlphaFoldDB" id="A0A558E151"/>
<name>A0A558E151_9GAMM</name>
<evidence type="ECO:0000256" key="4">
    <source>
        <dbReference type="ARBA" id="ARBA00022679"/>
    </source>
</evidence>
<evidence type="ECO:0000256" key="2">
    <source>
        <dbReference type="ARBA" id="ARBA00022475"/>
    </source>
</evidence>
<dbReference type="OrthoDB" id="5291101at2"/>
<accession>A0A558E151</accession>
<keyword evidence="3" id="KW-0328">Glycosyltransferase</keyword>
<dbReference type="GO" id="GO:0016757">
    <property type="term" value="F:glycosyltransferase activity"/>
    <property type="evidence" value="ECO:0007669"/>
    <property type="project" value="UniProtKB-KW"/>
</dbReference>